<dbReference type="GO" id="GO:0046921">
    <property type="term" value="F:alpha-(1-&gt;6)-fucosyltransferase activity"/>
    <property type="evidence" value="ECO:0007669"/>
    <property type="project" value="TreeGrafter"/>
</dbReference>
<dbReference type="AlphaFoldDB" id="A0A8J1YCB4"/>
<gene>
    <name evidence="4" type="ORF">OFUS_LOCUS13311</name>
</gene>
<keyword evidence="2 3" id="KW-0808">Transferase</keyword>
<evidence type="ECO:0000256" key="2">
    <source>
        <dbReference type="ARBA" id="ARBA00022679"/>
    </source>
</evidence>
<dbReference type="InterPro" id="IPR027350">
    <property type="entry name" value="GT23_dom"/>
</dbReference>
<dbReference type="Proteomes" id="UP000749559">
    <property type="component" value="Unassembled WGS sequence"/>
</dbReference>
<dbReference type="InterPro" id="IPR045573">
    <property type="entry name" value="Fut8_N_cat"/>
</dbReference>
<organism evidence="4 5">
    <name type="scientific">Owenia fusiformis</name>
    <name type="common">Polychaete worm</name>
    <dbReference type="NCBI Taxonomy" id="6347"/>
    <lineage>
        <taxon>Eukaryota</taxon>
        <taxon>Metazoa</taxon>
        <taxon>Spiralia</taxon>
        <taxon>Lophotrochozoa</taxon>
        <taxon>Annelida</taxon>
        <taxon>Polychaeta</taxon>
        <taxon>Sedentaria</taxon>
        <taxon>Canalipalpata</taxon>
        <taxon>Sabellida</taxon>
        <taxon>Oweniida</taxon>
        <taxon>Oweniidae</taxon>
        <taxon>Owenia</taxon>
    </lineage>
</organism>
<reference evidence="4" key="1">
    <citation type="submission" date="2022-03" db="EMBL/GenBank/DDBJ databases">
        <authorList>
            <person name="Martin C."/>
        </authorList>
    </citation>
    <scope>NUCLEOTIDE SEQUENCE</scope>
</reference>
<keyword evidence="1 3" id="KW-0328">Glycosyltransferase</keyword>
<protein>
    <submittedName>
        <fullName evidence="4">Uncharacterized protein</fullName>
    </submittedName>
</protein>
<dbReference type="PANTHER" id="PTHR13132:SF29">
    <property type="entry name" value="ALPHA-(1,6)-FUCOSYLTRANSFERASE"/>
    <property type="match status" value="1"/>
</dbReference>
<dbReference type="PROSITE" id="PS51659">
    <property type="entry name" value="GT23"/>
    <property type="match status" value="1"/>
</dbReference>
<evidence type="ECO:0000256" key="1">
    <source>
        <dbReference type="ARBA" id="ARBA00022676"/>
    </source>
</evidence>
<dbReference type="OrthoDB" id="428346at2759"/>
<name>A0A8J1YCB4_OWEFU</name>
<keyword evidence="5" id="KW-1185">Reference proteome</keyword>
<evidence type="ECO:0000313" key="4">
    <source>
        <dbReference type="EMBL" id="CAH1787664.1"/>
    </source>
</evidence>
<feature type="region of interest" description="Important for donor substrate binding" evidence="3">
    <location>
        <begin position="53"/>
        <end position="54"/>
    </location>
</feature>
<dbReference type="GO" id="GO:0006487">
    <property type="term" value="P:protein N-linked glycosylation"/>
    <property type="evidence" value="ECO:0007669"/>
    <property type="project" value="TreeGrafter"/>
</dbReference>
<sequence>MVQTHPTSPITCFVGNWAIDGILIQPSPSFYQQLEDLKRAIGFVHPIIGVHIRRGDKIREAEPIPTYKYIERIDAYINQLGFRMTSHELPSIFIASDDRTLIGQIKEHYTQYNIIYIPNYFSSDLDLIMLDVLLLKECDYFIGTFSSNVGRLVYELQQSMYADASCLAESLDNRYTNVYCCYLASNQQGMGYFKPNWSFGTTLRQYDIIEACNNVSMFSP</sequence>
<comment type="similarity">
    <text evidence="3">Belongs to the glycosyltransferase 23 family.</text>
</comment>
<accession>A0A8J1YCB4</accession>
<proteinExistence type="inferred from homology"/>
<dbReference type="EMBL" id="CAIIXF020000006">
    <property type="protein sequence ID" value="CAH1787664.1"/>
    <property type="molecule type" value="Genomic_DNA"/>
</dbReference>
<evidence type="ECO:0000313" key="5">
    <source>
        <dbReference type="Proteomes" id="UP000749559"/>
    </source>
</evidence>
<dbReference type="PANTHER" id="PTHR13132">
    <property type="entry name" value="ALPHA- 1,6 -FUCOSYLTRANSFERASE"/>
    <property type="match status" value="1"/>
</dbReference>
<evidence type="ECO:0000256" key="3">
    <source>
        <dbReference type="PROSITE-ProRule" id="PRU00992"/>
    </source>
</evidence>
<comment type="caution">
    <text evidence="4">The sequence shown here is derived from an EMBL/GenBank/DDBJ whole genome shotgun (WGS) entry which is preliminary data.</text>
</comment>
<dbReference type="Gene3D" id="3.40.50.11350">
    <property type="match status" value="1"/>
</dbReference>
<dbReference type="Pfam" id="PF19745">
    <property type="entry name" value="FUT8_N_cat"/>
    <property type="match status" value="1"/>
</dbReference>